<gene>
    <name evidence="1" type="ORF">CCH79_00014460</name>
</gene>
<sequence length="293" mass="32806">MKDDCDPTLGLGQGYWKRWTLQKSSATATTFSLWERHRALMSVPSEPSNHTPANHRNTGISLLLIPTPQQEQTSPITSYRGTVESKLTSSIPVWFVACNTSDRQRIQRVVRTAERIIRPELPSILDTASSRSLTRARPISKDFSQPHHSLFSLLPSDPRFNNFNCRTIRFHNSLTPHAIRLLNSRGIPGEYLMTDSCSFPSVDSEITSLVTKSRTTHLSELKGEADGQGAARSALQRMILRSFPPPLSRAPHFRVHRTSPMAGCCLQSLRVSCFPIQAQIEEAANKMEALAHH</sequence>
<organism evidence="1 2">
    <name type="scientific">Gambusia affinis</name>
    <name type="common">Western mosquitofish</name>
    <name type="synonym">Heterandria affinis</name>
    <dbReference type="NCBI Taxonomy" id="33528"/>
    <lineage>
        <taxon>Eukaryota</taxon>
        <taxon>Metazoa</taxon>
        <taxon>Chordata</taxon>
        <taxon>Craniata</taxon>
        <taxon>Vertebrata</taxon>
        <taxon>Euteleostomi</taxon>
        <taxon>Actinopterygii</taxon>
        <taxon>Neopterygii</taxon>
        <taxon>Teleostei</taxon>
        <taxon>Neoteleostei</taxon>
        <taxon>Acanthomorphata</taxon>
        <taxon>Ovalentaria</taxon>
        <taxon>Atherinomorphae</taxon>
        <taxon>Cyprinodontiformes</taxon>
        <taxon>Poeciliidae</taxon>
        <taxon>Poeciliinae</taxon>
        <taxon>Gambusia</taxon>
    </lineage>
</organism>
<dbReference type="EMBL" id="NHOQ01002757">
    <property type="protein sequence ID" value="PWA14737.1"/>
    <property type="molecule type" value="Genomic_DNA"/>
</dbReference>
<comment type="caution">
    <text evidence="1">The sequence shown here is derived from an EMBL/GenBank/DDBJ whole genome shotgun (WGS) entry which is preliminary data.</text>
</comment>
<dbReference type="Proteomes" id="UP000250572">
    <property type="component" value="Unassembled WGS sequence"/>
</dbReference>
<dbReference type="AlphaFoldDB" id="A0A315UTA6"/>
<accession>A0A315UTA6</accession>
<evidence type="ECO:0000313" key="2">
    <source>
        <dbReference type="Proteomes" id="UP000250572"/>
    </source>
</evidence>
<protein>
    <submittedName>
        <fullName evidence="1">Uncharacterized protein</fullName>
    </submittedName>
</protein>
<reference evidence="1 2" key="1">
    <citation type="journal article" date="2018" name="G3 (Bethesda)">
        <title>A High-Quality Reference Genome for the Invasive Mosquitofish Gambusia affinis Using a Chicago Library.</title>
        <authorList>
            <person name="Hoffberg S.L."/>
            <person name="Troendle N.J."/>
            <person name="Glenn T.C."/>
            <person name="Mahmud O."/>
            <person name="Louha S."/>
            <person name="Chalopin D."/>
            <person name="Bennetzen J.L."/>
            <person name="Mauricio R."/>
        </authorList>
    </citation>
    <scope>NUCLEOTIDE SEQUENCE [LARGE SCALE GENOMIC DNA]</scope>
    <source>
        <strain evidence="1">NE01/NJP1002.9</strain>
        <tissue evidence="1">Muscle</tissue>
    </source>
</reference>
<proteinExistence type="predicted"/>
<evidence type="ECO:0000313" key="1">
    <source>
        <dbReference type="EMBL" id="PWA14737.1"/>
    </source>
</evidence>
<name>A0A315UTA6_GAMAF</name>
<keyword evidence="2" id="KW-1185">Reference proteome</keyword>